<evidence type="ECO:0000313" key="2">
    <source>
        <dbReference type="EMBL" id="RXK62229.1"/>
    </source>
</evidence>
<dbReference type="NCBIfam" id="TIGR01444">
    <property type="entry name" value="fkbM_fam"/>
    <property type="match status" value="1"/>
</dbReference>
<dbReference type="SUPFAM" id="SSF53335">
    <property type="entry name" value="S-adenosyl-L-methionine-dependent methyltransferases"/>
    <property type="match status" value="1"/>
</dbReference>
<comment type="caution">
    <text evidence="2">The sequence shown here is derived from an EMBL/GenBank/DDBJ whole genome shotgun (WGS) entry which is preliminary data.</text>
</comment>
<organism evidence="2 3">
    <name type="scientific">Lacibacter luteus</name>
    <dbReference type="NCBI Taxonomy" id="2508719"/>
    <lineage>
        <taxon>Bacteria</taxon>
        <taxon>Pseudomonadati</taxon>
        <taxon>Bacteroidota</taxon>
        <taxon>Chitinophagia</taxon>
        <taxon>Chitinophagales</taxon>
        <taxon>Chitinophagaceae</taxon>
        <taxon>Lacibacter</taxon>
    </lineage>
</organism>
<dbReference type="GO" id="GO:0032259">
    <property type="term" value="P:methylation"/>
    <property type="evidence" value="ECO:0007669"/>
    <property type="project" value="UniProtKB-KW"/>
</dbReference>
<dbReference type="OrthoDB" id="9785375at2"/>
<dbReference type="Pfam" id="PF05050">
    <property type="entry name" value="Methyltransf_21"/>
    <property type="match status" value="1"/>
</dbReference>
<dbReference type="InterPro" id="IPR006342">
    <property type="entry name" value="FkbM_mtfrase"/>
</dbReference>
<keyword evidence="2" id="KW-0489">Methyltransferase</keyword>
<protein>
    <submittedName>
        <fullName evidence="2">FkbM family methyltransferase</fullName>
    </submittedName>
</protein>
<dbReference type="AlphaFoldDB" id="A0A4Q1CNN8"/>
<name>A0A4Q1CNN8_9BACT</name>
<evidence type="ECO:0000313" key="3">
    <source>
        <dbReference type="Proteomes" id="UP000290204"/>
    </source>
</evidence>
<feature type="domain" description="Methyltransferase FkbM" evidence="1">
    <location>
        <begin position="86"/>
        <end position="224"/>
    </location>
</feature>
<keyword evidence="2" id="KW-0808">Transferase</keyword>
<dbReference type="PANTHER" id="PTHR34203">
    <property type="entry name" value="METHYLTRANSFERASE, FKBM FAMILY PROTEIN"/>
    <property type="match status" value="1"/>
</dbReference>
<gene>
    <name evidence="2" type="ORF">ESA94_04250</name>
</gene>
<dbReference type="InterPro" id="IPR029063">
    <property type="entry name" value="SAM-dependent_MTases_sf"/>
</dbReference>
<proteinExistence type="predicted"/>
<evidence type="ECO:0000259" key="1">
    <source>
        <dbReference type="Pfam" id="PF05050"/>
    </source>
</evidence>
<reference evidence="2 3" key="1">
    <citation type="submission" date="2019-01" db="EMBL/GenBank/DDBJ databases">
        <title>Lacibacter sp. strain TTM-7.</title>
        <authorList>
            <person name="Chen W.-M."/>
        </authorList>
    </citation>
    <scope>NUCLEOTIDE SEQUENCE [LARGE SCALE GENOMIC DNA]</scope>
    <source>
        <strain evidence="2 3">TTM-7</strain>
    </source>
</reference>
<dbReference type="InterPro" id="IPR052514">
    <property type="entry name" value="SAM-dependent_MTase"/>
</dbReference>
<dbReference type="PANTHER" id="PTHR34203:SF13">
    <property type="entry name" value="EXPRESSED PROTEIN"/>
    <property type="match status" value="1"/>
</dbReference>
<keyword evidence="3" id="KW-1185">Reference proteome</keyword>
<dbReference type="EMBL" id="SDHW01000001">
    <property type="protein sequence ID" value="RXK62229.1"/>
    <property type="molecule type" value="Genomic_DNA"/>
</dbReference>
<dbReference type="Proteomes" id="UP000290204">
    <property type="component" value="Unassembled WGS sequence"/>
</dbReference>
<dbReference type="Gene3D" id="3.40.50.150">
    <property type="entry name" value="Vaccinia Virus protein VP39"/>
    <property type="match status" value="1"/>
</dbReference>
<accession>A0A4Q1CNN8</accession>
<sequence>MLRRLGYSIIQCILLIRNYGAWKGFSIWRQINLSFSQTAVIQSRLFKNRLHLRKKDSDIDIFNQVFAELQYKWKDIEQLNPAVIVDAGANIGLAAVYFANLFPESKIYCIEPVTANFNLLKQNTSGYGNIQHLQAAVWFKNELLQIENPEGFSAGLTLNSSNKTTGIQGYSIDAIMDLLKIEHIDILKMDVEGAEKEIFGQGPVEWLKKVTILVIELHDMYKDGTANAFFAALNNNFSKMYFQGENIICFLKKN</sequence>
<dbReference type="GO" id="GO:0008168">
    <property type="term" value="F:methyltransferase activity"/>
    <property type="evidence" value="ECO:0007669"/>
    <property type="project" value="UniProtKB-KW"/>
</dbReference>
<dbReference type="RefSeq" id="WP_129129600.1">
    <property type="nucleotide sequence ID" value="NZ_SDHW01000001.1"/>
</dbReference>